<proteinExistence type="predicted"/>
<dbReference type="EMBL" id="BMNW01000009">
    <property type="protein sequence ID" value="GGM23872.1"/>
    <property type="molecule type" value="Genomic_DNA"/>
</dbReference>
<evidence type="ECO:0000313" key="1">
    <source>
        <dbReference type="EMBL" id="GGM23872.1"/>
    </source>
</evidence>
<protein>
    <submittedName>
        <fullName evidence="1">Uncharacterized protein</fullName>
    </submittedName>
</protein>
<dbReference type="Proteomes" id="UP000616499">
    <property type="component" value="Unassembled WGS sequence"/>
</dbReference>
<sequence length="59" mass="6428">MIGNVDHKKIVVPQFVSPMTAAVIFVDRTSRGVSISIHERSANNPVRPKDILAAAKKCI</sequence>
<keyword evidence="2" id="KW-1185">Reference proteome</keyword>
<comment type="caution">
    <text evidence="1">The sequence shown here is derived from an EMBL/GenBank/DDBJ whole genome shotgun (WGS) entry which is preliminary data.</text>
</comment>
<evidence type="ECO:0000313" key="2">
    <source>
        <dbReference type="Proteomes" id="UP000616499"/>
    </source>
</evidence>
<name>A0ABQ2H1W5_9PSED</name>
<reference evidence="2" key="1">
    <citation type="journal article" date="2019" name="Int. J. Syst. Evol. Microbiol.">
        <title>The Global Catalogue of Microorganisms (GCM) 10K type strain sequencing project: providing services to taxonomists for standard genome sequencing and annotation.</title>
        <authorList>
            <consortium name="The Broad Institute Genomics Platform"/>
            <consortium name="The Broad Institute Genome Sequencing Center for Infectious Disease"/>
            <person name="Wu L."/>
            <person name="Ma J."/>
        </authorList>
    </citation>
    <scope>NUCLEOTIDE SEQUENCE [LARGE SCALE GENOMIC DNA]</scope>
    <source>
        <strain evidence="2">JCM 13501</strain>
    </source>
</reference>
<organism evidence="1 2">
    <name type="scientific">Pseudomonas asuensis</name>
    <dbReference type="NCBI Taxonomy" id="1825787"/>
    <lineage>
        <taxon>Bacteria</taxon>
        <taxon>Pseudomonadati</taxon>
        <taxon>Pseudomonadota</taxon>
        <taxon>Gammaproteobacteria</taxon>
        <taxon>Pseudomonadales</taxon>
        <taxon>Pseudomonadaceae</taxon>
        <taxon>Pseudomonas</taxon>
    </lineage>
</organism>
<accession>A0ABQ2H1W5</accession>
<gene>
    <name evidence="1" type="ORF">GCM10009425_38440</name>
</gene>